<name>A0A7C0Y6W0_DESA2</name>
<protein>
    <submittedName>
        <fullName evidence="3">SPOR domain-containing protein</fullName>
    </submittedName>
</protein>
<dbReference type="Pfam" id="PF05036">
    <property type="entry name" value="SPOR"/>
    <property type="match status" value="1"/>
</dbReference>
<dbReference type="PROSITE" id="PS51724">
    <property type="entry name" value="SPOR"/>
    <property type="match status" value="1"/>
</dbReference>
<feature type="domain" description="SPOR" evidence="2">
    <location>
        <begin position="72"/>
        <end position="151"/>
    </location>
</feature>
<dbReference type="GO" id="GO:0032153">
    <property type="term" value="C:cell division site"/>
    <property type="evidence" value="ECO:0007669"/>
    <property type="project" value="TreeGrafter"/>
</dbReference>
<dbReference type="PANTHER" id="PTHR38687:SF1">
    <property type="entry name" value="CELL DIVISION PROTEIN DEDD"/>
    <property type="match status" value="1"/>
</dbReference>
<evidence type="ECO:0000259" key="2">
    <source>
        <dbReference type="PROSITE" id="PS51724"/>
    </source>
</evidence>
<keyword evidence="1" id="KW-0472">Membrane</keyword>
<organism evidence="3">
    <name type="scientific">Desulfofervidus auxilii</name>
    <dbReference type="NCBI Taxonomy" id="1621989"/>
    <lineage>
        <taxon>Bacteria</taxon>
        <taxon>Pseudomonadati</taxon>
        <taxon>Thermodesulfobacteriota</taxon>
        <taxon>Candidatus Desulfofervidia</taxon>
        <taxon>Candidatus Desulfofervidales</taxon>
        <taxon>Candidatus Desulfofervidaceae</taxon>
        <taxon>Candidatus Desulfofervidus</taxon>
    </lineage>
</organism>
<dbReference type="InterPro" id="IPR036680">
    <property type="entry name" value="SPOR-like_sf"/>
</dbReference>
<proteinExistence type="predicted"/>
<reference evidence="3" key="1">
    <citation type="journal article" date="2020" name="mSystems">
        <title>Genome- and Community-Level Interaction Insights into Carbon Utilization and Element Cycling Functions of Hydrothermarchaeota in Hydrothermal Sediment.</title>
        <authorList>
            <person name="Zhou Z."/>
            <person name="Liu Y."/>
            <person name="Xu W."/>
            <person name="Pan J."/>
            <person name="Luo Z.H."/>
            <person name="Li M."/>
        </authorList>
    </citation>
    <scope>NUCLEOTIDE SEQUENCE [LARGE SCALE GENOMIC DNA]</scope>
    <source>
        <strain evidence="3">HyVt-233</strain>
    </source>
</reference>
<evidence type="ECO:0000313" key="3">
    <source>
        <dbReference type="EMBL" id="HDD45169.1"/>
    </source>
</evidence>
<dbReference type="AlphaFoldDB" id="A0A7C0Y6W0"/>
<gene>
    <name evidence="3" type="ORF">ENG63_09980</name>
</gene>
<dbReference type="InterPro" id="IPR007730">
    <property type="entry name" value="SPOR-like_dom"/>
</dbReference>
<keyword evidence="1" id="KW-0812">Transmembrane</keyword>
<sequence length="151" mass="17495">MAEKKKVYIIKLSRTGIFLGIIFVIFSLLWMFILGIFVGQELIYFPPLFHIKSSESFPPSPKQIVKEIKAKKISQQTYGIQVGSFRKKENALTFEEKLKKQGYKTFLKTVKINNVTYYRVYVGPYSLKQILSIHTNLISQKYSPTKPIPLP</sequence>
<dbReference type="PANTHER" id="PTHR38687">
    <property type="entry name" value="CELL DIVISION PROTEIN DEDD-RELATED"/>
    <property type="match status" value="1"/>
</dbReference>
<accession>A0A7C0Y6W0</accession>
<feature type="transmembrane region" description="Helical" evidence="1">
    <location>
        <begin position="12"/>
        <end position="38"/>
    </location>
</feature>
<dbReference type="EMBL" id="DRBS01000367">
    <property type="protein sequence ID" value="HDD45169.1"/>
    <property type="molecule type" value="Genomic_DNA"/>
</dbReference>
<keyword evidence="1" id="KW-1133">Transmembrane helix</keyword>
<dbReference type="GO" id="GO:0032506">
    <property type="term" value="P:cytokinetic process"/>
    <property type="evidence" value="ECO:0007669"/>
    <property type="project" value="TreeGrafter"/>
</dbReference>
<comment type="caution">
    <text evidence="3">The sequence shown here is derived from an EMBL/GenBank/DDBJ whole genome shotgun (WGS) entry which is preliminary data.</text>
</comment>
<dbReference type="GO" id="GO:0030428">
    <property type="term" value="C:cell septum"/>
    <property type="evidence" value="ECO:0007669"/>
    <property type="project" value="TreeGrafter"/>
</dbReference>
<dbReference type="Proteomes" id="UP000886289">
    <property type="component" value="Unassembled WGS sequence"/>
</dbReference>
<dbReference type="InterPro" id="IPR052521">
    <property type="entry name" value="Cell_div_SPOR-domain"/>
</dbReference>
<dbReference type="SUPFAM" id="SSF110997">
    <property type="entry name" value="Sporulation related repeat"/>
    <property type="match status" value="1"/>
</dbReference>
<dbReference type="Gene3D" id="3.30.70.1070">
    <property type="entry name" value="Sporulation related repeat"/>
    <property type="match status" value="1"/>
</dbReference>
<evidence type="ECO:0000256" key="1">
    <source>
        <dbReference type="SAM" id="Phobius"/>
    </source>
</evidence>
<dbReference type="GO" id="GO:0042834">
    <property type="term" value="F:peptidoglycan binding"/>
    <property type="evidence" value="ECO:0007669"/>
    <property type="project" value="InterPro"/>
</dbReference>